<dbReference type="PIRSF" id="PIRSF001434">
    <property type="entry name" value="CGS"/>
    <property type="match status" value="1"/>
</dbReference>
<dbReference type="PANTHER" id="PTHR11808:SF35">
    <property type="entry name" value="CYSTATHIONINE GAMMA-SYNTHASE (AFU_ORTHOLOGUE AFUA_7G01590)"/>
    <property type="match status" value="1"/>
</dbReference>
<dbReference type="GO" id="GO:0016846">
    <property type="term" value="F:carbon-sulfur lyase activity"/>
    <property type="evidence" value="ECO:0007669"/>
    <property type="project" value="TreeGrafter"/>
</dbReference>
<dbReference type="RefSeq" id="WP_088920583.1">
    <property type="nucleotide sequence ID" value="NZ_CP018632.1"/>
</dbReference>
<feature type="modified residue" description="N6-(pyridoxal phosphate)lysine" evidence="3">
    <location>
        <position position="203"/>
    </location>
</feature>
<dbReference type="AlphaFoldDB" id="A0A2Z2P0N9"/>
<evidence type="ECO:0000256" key="1">
    <source>
        <dbReference type="ARBA" id="ARBA00001933"/>
    </source>
</evidence>
<dbReference type="InterPro" id="IPR000277">
    <property type="entry name" value="Cys/Met-Metab_PyrdxlP-dep_enz"/>
</dbReference>
<evidence type="ECO:0000256" key="2">
    <source>
        <dbReference type="ARBA" id="ARBA00022898"/>
    </source>
</evidence>
<dbReference type="GO" id="GO:0019346">
    <property type="term" value="P:transsulfuration"/>
    <property type="evidence" value="ECO:0007669"/>
    <property type="project" value="InterPro"/>
</dbReference>
<keyword evidence="2 3" id="KW-0663">Pyridoxal phosphate</keyword>
<sequence length="383" mass="41571">MTRAIAPATIAAKADHYEDALSGSIVPPIHTSTTYARDTGNQPFNPAHVYARDNNPSFVQAERVLAKLENGEQALLFASGMAAIAAVFYTLQSGAHVVLPNSMYWGVFSWTRQYCARASITVSYYAPDDAASLRKALQDKASTDIVWVETPSNPMMHVTDIRLAAQLAHGAGALLVVDNTVPTPLLTRPLDLGADIVMHSATKSLNGHSDVIAGALVTRENHSHWQRIVTERHDAGAIISPFDASQLLRGMRTLSLRVERACQNAARIAEFLHEHEHVEEVLYPGLESHPGHKVAREQMSGGYGSLMSFLVKGDKAETLAVVSRLQLLVRATSLGGVETLIEHRHSIEPPETGVPENLLRLAVGIEDVDDLIHDLDQALSPSV</sequence>
<dbReference type="KEGG" id="gai:IMCC3135_28230"/>
<dbReference type="EC" id="4.4.1.8" evidence="5"/>
<name>A0A2Z2P0N9_9GAMM</name>
<dbReference type="EMBL" id="CP018632">
    <property type="protein sequence ID" value="ASJ75698.1"/>
    <property type="molecule type" value="Genomic_DNA"/>
</dbReference>
<evidence type="ECO:0000313" key="5">
    <source>
        <dbReference type="EMBL" id="ASJ75698.1"/>
    </source>
</evidence>
<accession>A0A2Z2P0N9</accession>
<evidence type="ECO:0000313" key="6">
    <source>
        <dbReference type="Proteomes" id="UP000250079"/>
    </source>
</evidence>
<keyword evidence="6" id="KW-1185">Reference proteome</keyword>
<dbReference type="OrthoDB" id="9805807at2"/>
<dbReference type="Proteomes" id="UP000250079">
    <property type="component" value="Chromosome"/>
</dbReference>
<evidence type="ECO:0000256" key="4">
    <source>
        <dbReference type="RuleBase" id="RU362118"/>
    </source>
</evidence>
<dbReference type="Pfam" id="PF01053">
    <property type="entry name" value="Cys_Met_Meta_PP"/>
    <property type="match status" value="1"/>
</dbReference>
<dbReference type="CDD" id="cd00614">
    <property type="entry name" value="CGS_like"/>
    <property type="match status" value="1"/>
</dbReference>
<dbReference type="GO" id="GO:0030170">
    <property type="term" value="F:pyridoxal phosphate binding"/>
    <property type="evidence" value="ECO:0007669"/>
    <property type="project" value="InterPro"/>
</dbReference>
<dbReference type="PANTHER" id="PTHR11808">
    <property type="entry name" value="TRANS-SULFURATION ENZYME FAMILY MEMBER"/>
    <property type="match status" value="1"/>
</dbReference>
<dbReference type="SUPFAM" id="SSF53383">
    <property type="entry name" value="PLP-dependent transferases"/>
    <property type="match status" value="1"/>
</dbReference>
<dbReference type="FunFam" id="3.40.640.10:FF:000046">
    <property type="entry name" value="Cystathionine gamma-lyase"/>
    <property type="match status" value="1"/>
</dbReference>
<dbReference type="Gene3D" id="3.90.1150.10">
    <property type="entry name" value="Aspartate Aminotransferase, domain 1"/>
    <property type="match status" value="1"/>
</dbReference>
<dbReference type="InterPro" id="IPR015421">
    <property type="entry name" value="PyrdxlP-dep_Trfase_major"/>
</dbReference>
<organism evidence="5 6">
    <name type="scientific">Granulosicoccus antarcticus IMCC3135</name>
    <dbReference type="NCBI Taxonomy" id="1192854"/>
    <lineage>
        <taxon>Bacteria</taxon>
        <taxon>Pseudomonadati</taxon>
        <taxon>Pseudomonadota</taxon>
        <taxon>Gammaproteobacteria</taxon>
        <taxon>Chromatiales</taxon>
        <taxon>Granulosicoccaceae</taxon>
        <taxon>Granulosicoccus</taxon>
    </lineage>
</organism>
<dbReference type="InterPro" id="IPR015424">
    <property type="entry name" value="PyrdxlP-dep_Trfase"/>
</dbReference>
<reference evidence="5 6" key="1">
    <citation type="submission" date="2016-12" db="EMBL/GenBank/DDBJ databases">
        <authorList>
            <person name="Song W.-J."/>
            <person name="Kurnit D.M."/>
        </authorList>
    </citation>
    <scope>NUCLEOTIDE SEQUENCE [LARGE SCALE GENOMIC DNA]</scope>
    <source>
        <strain evidence="5 6">IMCC3135</strain>
    </source>
</reference>
<comment type="cofactor">
    <cofactor evidence="1 4">
        <name>pyridoxal 5'-phosphate</name>
        <dbReference type="ChEBI" id="CHEBI:597326"/>
    </cofactor>
</comment>
<gene>
    <name evidence="5" type="primary">metC_2</name>
    <name evidence="5" type="ORF">IMCC3135_28230</name>
</gene>
<keyword evidence="5" id="KW-0456">Lyase</keyword>
<protein>
    <submittedName>
        <fullName evidence="5">Cystathionine beta-lyase</fullName>
        <ecNumber evidence="5">4.4.1.8</ecNumber>
    </submittedName>
</protein>
<dbReference type="GO" id="GO:0005737">
    <property type="term" value="C:cytoplasm"/>
    <property type="evidence" value="ECO:0007669"/>
    <property type="project" value="TreeGrafter"/>
</dbReference>
<proteinExistence type="inferred from homology"/>
<evidence type="ECO:0000256" key="3">
    <source>
        <dbReference type="PIRSR" id="PIRSR001434-2"/>
    </source>
</evidence>
<comment type="similarity">
    <text evidence="4">Belongs to the trans-sulfuration enzymes family.</text>
</comment>
<dbReference type="Gene3D" id="3.40.640.10">
    <property type="entry name" value="Type I PLP-dependent aspartate aminotransferase-like (Major domain)"/>
    <property type="match status" value="1"/>
</dbReference>
<dbReference type="InterPro" id="IPR015422">
    <property type="entry name" value="PyrdxlP-dep_Trfase_small"/>
</dbReference>